<evidence type="ECO:0000313" key="9">
    <source>
        <dbReference type="EMBL" id="TID13831.1"/>
    </source>
</evidence>
<dbReference type="Gene3D" id="1.20.1280.140">
    <property type="match status" value="1"/>
</dbReference>
<comment type="similarity">
    <text evidence="6">Belongs to the cell wall mannoprotein 1 family.</text>
</comment>
<evidence type="ECO:0000256" key="8">
    <source>
        <dbReference type="SAM" id="MobiDB-lite"/>
    </source>
</evidence>
<keyword evidence="2" id="KW-0134">Cell wall</keyword>
<dbReference type="GO" id="GO:0008289">
    <property type="term" value="F:lipid binding"/>
    <property type="evidence" value="ECO:0007669"/>
    <property type="project" value="UniProtKB-KW"/>
</dbReference>
<evidence type="ECO:0000256" key="7">
    <source>
        <dbReference type="ARBA" id="ARBA00071527"/>
    </source>
</evidence>
<sequence length="322" mass="30967">MRFATLAFATGAFAQITVIKPIIEKLNADVGGVNTALKGYTTGDGADVLAASKKLLDEISSGVTTAKGSSDLTQNDALQLTGPFQGLQSATENIIKELSAKKCNFASSGKASEVLSSLQDQLTATKALAEAITSKVPPPLQSVAAQLSSGIATAIQSGVDSFKDLSSCPAAPAAPAAPGGGSGSSTAPTSGANTTASTAGAPATAPTPGAPAPEAPAPGAPTPEAPTTGPAPGASTTVPTSDAPATVPISGTSNSTSAAPINGTSAAPVAKPTTPTLAGSNTHSNASANHTHSNATGAAPASNRVPAYAGVVAIAALFGAAF</sequence>
<dbReference type="FunFam" id="1.20.1280.140:FF:000001">
    <property type="entry name" value="Cell wall serine-threonine-rich galactomannoprotein Mp1"/>
    <property type="match status" value="1"/>
</dbReference>
<feature type="compositionally biased region" description="Polar residues" evidence="8">
    <location>
        <begin position="273"/>
        <end position="296"/>
    </location>
</feature>
<evidence type="ECO:0000256" key="1">
    <source>
        <dbReference type="ARBA" id="ARBA00004191"/>
    </source>
</evidence>
<dbReference type="STRING" id="86259.A0A4Z1NEV1"/>
<keyword evidence="5" id="KW-0446">Lipid-binding</keyword>
<organism evidence="9 10">
    <name type="scientific">Venturia nashicola</name>
    <dbReference type="NCBI Taxonomy" id="86259"/>
    <lineage>
        <taxon>Eukaryota</taxon>
        <taxon>Fungi</taxon>
        <taxon>Dikarya</taxon>
        <taxon>Ascomycota</taxon>
        <taxon>Pezizomycotina</taxon>
        <taxon>Dothideomycetes</taxon>
        <taxon>Pleosporomycetidae</taxon>
        <taxon>Venturiales</taxon>
        <taxon>Venturiaceae</taxon>
        <taxon>Venturia</taxon>
    </lineage>
</organism>
<evidence type="ECO:0000256" key="5">
    <source>
        <dbReference type="ARBA" id="ARBA00023121"/>
    </source>
</evidence>
<proteinExistence type="inferred from homology"/>
<dbReference type="GO" id="GO:0005576">
    <property type="term" value="C:extracellular region"/>
    <property type="evidence" value="ECO:0007669"/>
    <property type="project" value="TreeGrafter"/>
</dbReference>
<evidence type="ECO:0000313" key="10">
    <source>
        <dbReference type="Proteomes" id="UP000298493"/>
    </source>
</evidence>
<dbReference type="PANTHER" id="PTHR38123:SF6">
    <property type="entry name" value="CELL WALL SERINE-THREONINE-RICH GALACTOMANNOPROTEIN MP1 (AFU_ORTHOLOGUE AFUA_4G03240)"/>
    <property type="match status" value="1"/>
</dbReference>
<feature type="compositionally biased region" description="Low complexity" evidence="8">
    <location>
        <begin position="184"/>
        <end position="207"/>
    </location>
</feature>
<evidence type="ECO:0000256" key="6">
    <source>
        <dbReference type="ARBA" id="ARBA00060953"/>
    </source>
</evidence>
<keyword evidence="10" id="KW-1185">Reference proteome</keyword>
<dbReference type="OrthoDB" id="2422134at2759"/>
<keyword evidence="4" id="KW-0732">Signal</keyword>
<comment type="subcellular location">
    <subcellularLocation>
        <location evidence="1">Secreted</location>
        <location evidence="1">Cell wall</location>
    </subcellularLocation>
</comment>
<dbReference type="EMBL" id="SNSC02000025">
    <property type="protein sequence ID" value="TID13831.1"/>
    <property type="molecule type" value="Genomic_DNA"/>
</dbReference>
<dbReference type="InterPro" id="IPR021054">
    <property type="entry name" value="Cell_wall_mannoprotein_1"/>
</dbReference>
<name>A0A4Z1NEV1_9PEZI</name>
<feature type="compositionally biased region" description="Low complexity" evidence="8">
    <location>
        <begin position="225"/>
        <end position="241"/>
    </location>
</feature>
<evidence type="ECO:0000256" key="4">
    <source>
        <dbReference type="ARBA" id="ARBA00022729"/>
    </source>
</evidence>
<dbReference type="Proteomes" id="UP000298493">
    <property type="component" value="Unassembled WGS sequence"/>
</dbReference>
<evidence type="ECO:0000256" key="3">
    <source>
        <dbReference type="ARBA" id="ARBA00022525"/>
    </source>
</evidence>
<evidence type="ECO:0000256" key="2">
    <source>
        <dbReference type="ARBA" id="ARBA00022512"/>
    </source>
</evidence>
<feature type="region of interest" description="Disordered" evidence="8">
    <location>
        <begin position="170"/>
        <end position="299"/>
    </location>
</feature>
<dbReference type="Pfam" id="PF12296">
    <property type="entry name" value="HsbA"/>
    <property type="match status" value="1"/>
</dbReference>
<keyword evidence="3" id="KW-0964">Secreted</keyword>
<feature type="compositionally biased region" description="Polar residues" evidence="8">
    <location>
        <begin position="249"/>
        <end position="265"/>
    </location>
</feature>
<reference evidence="9 10" key="1">
    <citation type="submission" date="2019-04" db="EMBL/GenBank/DDBJ databases">
        <title>High contiguity whole genome sequence and gene annotation resource for two Venturia nashicola isolates.</title>
        <authorList>
            <person name="Prokchorchik M."/>
            <person name="Won K."/>
            <person name="Lee Y."/>
            <person name="Choi E.D."/>
            <person name="Segonzac C."/>
            <person name="Sohn K.H."/>
        </authorList>
    </citation>
    <scope>NUCLEOTIDE SEQUENCE [LARGE SCALE GENOMIC DNA]</scope>
    <source>
        <strain evidence="9 10">PRI2</strain>
    </source>
</reference>
<gene>
    <name evidence="9" type="ORF">E6O75_ATG01809</name>
</gene>
<accession>A0A4Z1NEV1</accession>
<feature type="compositionally biased region" description="Pro residues" evidence="8">
    <location>
        <begin position="208"/>
        <end position="224"/>
    </location>
</feature>
<dbReference type="PANTHER" id="PTHR38123">
    <property type="entry name" value="CELL WALL SERINE-THREONINE-RICH GALACTOMANNOPROTEIN MP1 (AFU_ORTHOLOGUE AFUA_4G03240)"/>
    <property type="match status" value="1"/>
</dbReference>
<protein>
    <recommendedName>
        <fullName evidence="7">Cell wall mannoprotein 1</fullName>
    </recommendedName>
</protein>
<comment type="caution">
    <text evidence="9">The sequence shown here is derived from an EMBL/GenBank/DDBJ whole genome shotgun (WGS) entry which is preliminary data.</text>
</comment>
<dbReference type="AlphaFoldDB" id="A0A4Z1NEV1"/>
<dbReference type="GO" id="GO:0009277">
    <property type="term" value="C:fungal-type cell wall"/>
    <property type="evidence" value="ECO:0007669"/>
    <property type="project" value="UniProtKB-ARBA"/>
</dbReference>